<gene>
    <name evidence="2" type="ORF">IV49_GL001090</name>
</gene>
<dbReference type="RefSeq" id="WP_031588663.1">
    <property type="nucleotide sequence ID" value="NZ_JNKN01000004.1"/>
</dbReference>
<reference evidence="2 3" key="1">
    <citation type="journal article" date="2015" name="Genome Announc.">
        <title>Expanding the biotechnology potential of lactobacilli through comparative genomics of 213 strains and associated genera.</title>
        <authorList>
            <person name="Sun Z."/>
            <person name="Harris H.M."/>
            <person name="McCann A."/>
            <person name="Guo C."/>
            <person name="Argimon S."/>
            <person name="Zhang W."/>
            <person name="Yang X."/>
            <person name="Jeffery I.B."/>
            <person name="Cooney J.C."/>
            <person name="Kagawa T.F."/>
            <person name="Liu W."/>
            <person name="Song Y."/>
            <person name="Salvetti E."/>
            <person name="Wrobel A."/>
            <person name="Rasinkangas P."/>
            <person name="Parkhill J."/>
            <person name="Rea M.C."/>
            <person name="O'Sullivan O."/>
            <person name="Ritari J."/>
            <person name="Douillard F.P."/>
            <person name="Paul Ross R."/>
            <person name="Yang R."/>
            <person name="Briner A.E."/>
            <person name="Felis G.E."/>
            <person name="de Vos W.M."/>
            <person name="Barrangou R."/>
            <person name="Klaenhammer T.R."/>
            <person name="Caufield P.W."/>
            <person name="Cui Y."/>
            <person name="Zhang H."/>
            <person name="O'Toole P.W."/>
        </authorList>
    </citation>
    <scope>NUCLEOTIDE SEQUENCE [LARGE SCALE GENOMIC DNA]</scope>
    <source>
        <strain evidence="2 3">DSM 20405</strain>
    </source>
</reference>
<keyword evidence="1" id="KW-0812">Transmembrane</keyword>
<accession>A0A0R2HDA3</accession>
<protein>
    <recommendedName>
        <fullName evidence="4">Type II secretion system protein</fullName>
    </recommendedName>
</protein>
<feature type="transmembrane region" description="Helical" evidence="1">
    <location>
        <begin position="12"/>
        <end position="34"/>
    </location>
</feature>
<proteinExistence type="predicted"/>
<evidence type="ECO:0000313" key="3">
    <source>
        <dbReference type="Proteomes" id="UP000051841"/>
    </source>
</evidence>
<dbReference type="Proteomes" id="UP000051841">
    <property type="component" value="Unassembled WGS sequence"/>
</dbReference>
<evidence type="ECO:0008006" key="4">
    <source>
        <dbReference type="Google" id="ProtNLM"/>
    </source>
</evidence>
<keyword evidence="3" id="KW-1185">Reference proteome</keyword>
<keyword evidence="1" id="KW-1133">Transmembrane helix</keyword>
<dbReference type="PATRIC" id="fig|1410657.5.peg.1131"/>
<comment type="caution">
    <text evidence="2">The sequence shown here is derived from an EMBL/GenBank/DDBJ whole genome shotgun (WGS) entry which is preliminary data.</text>
</comment>
<name>A0A0R2HDA3_9FIRM</name>
<organism evidence="2 3">
    <name type="scientific">Kandleria vitulina DSM 20405</name>
    <dbReference type="NCBI Taxonomy" id="1410657"/>
    <lineage>
        <taxon>Bacteria</taxon>
        <taxon>Bacillati</taxon>
        <taxon>Bacillota</taxon>
        <taxon>Erysipelotrichia</taxon>
        <taxon>Erysipelotrichales</taxon>
        <taxon>Coprobacillaceae</taxon>
        <taxon>Kandleria</taxon>
    </lineage>
</organism>
<sequence>MNNNKGSALTFTIIAGLIVTILLVGMISLGGSYYRQSVNNYSKRQAYLNAKSISESLSAYIVNNQDNLKNDGNFKDALSLMKLSHDITINPTDIHLDDSDYSLGKVKKCTITRNKDTLHIVVYVKVYYRGQTDSYKAYVSYNNEKHWHVGKDAAKLKEE</sequence>
<evidence type="ECO:0000313" key="2">
    <source>
        <dbReference type="EMBL" id="KRN51017.1"/>
    </source>
</evidence>
<dbReference type="EMBL" id="JQBL01000003">
    <property type="protein sequence ID" value="KRN51017.1"/>
    <property type="molecule type" value="Genomic_DNA"/>
</dbReference>
<evidence type="ECO:0000256" key="1">
    <source>
        <dbReference type="SAM" id="Phobius"/>
    </source>
</evidence>
<dbReference type="AlphaFoldDB" id="A0A0R2HDA3"/>
<keyword evidence="1" id="KW-0472">Membrane</keyword>